<feature type="region of interest" description="Disordered" evidence="1">
    <location>
        <begin position="1"/>
        <end position="27"/>
    </location>
</feature>
<comment type="caution">
    <text evidence="2">The sequence shown here is derived from an EMBL/GenBank/DDBJ whole genome shotgun (WGS) entry which is preliminary data.</text>
</comment>
<evidence type="ECO:0000313" key="3">
    <source>
        <dbReference type="Proteomes" id="UP000664109"/>
    </source>
</evidence>
<keyword evidence="3" id="KW-1185">Reference proteome</keyword>
<proteinExistence type="predicted"/>
<reference evidence="2 3" key="1">
    <citation type="journal article" date="2016" name="Arch. Microbiol.">
        <title>Streptomyces zhihengii sp. nov., isolated from rhizospheric soil of Psammosilene tunicoides.</title>
        <authorList>
            <person name="Huang M.J."/>
            <person name="Fei J.J."/>
            <person name="Salam N."/>
            <person name="Kim C.J."/>
            <person name="Hozzein W.N."/>
            <person name="Xiao M."/>
            <person name="Huang H.Q."/>
            <person name="Li W.J."/>
        </authorList>
    </citation>
    <scope>NUCLEOTIDE SEQUENCE [LARGE SCALE GENOMIC DNA]</scope>
    <source>
        <strain evidence="2 3">YIM T102</strain>
    </source>
</reference>
<evidence type="ECO:0000313" key="2">
    <source>
        <dbReference type="EMBL" id="MBM9624359.1"/>
    </source>
</evidence>
<name>A0ABS2V3W9_9ACTN</name>
<sequence length="64" mass="6239">MHAPVFQAVPATARPLTEQDPGHTATGTVPVAATPMIVATVFAAGVAVGVTLCDAGGETGPIQA</sequence>
<dbReference type="Proteomes" id="UP000664109">
    <property type="component" value="Unassembled WGS sequence"/>
</dbReference>
<gene>
    <name evidence="2" type="ORF">JE024_37995</name>
</gene>
<organism evidence="2 3">
    <name type="scientific">Streptomyces zhihengii</name>
    <dbReference type="NCBI Taxonomy" id="1818004"/>
    <lineage>
        <taxon>Bacteria</taxon>
        <taxon>Bacillati</taxon>
        <taxon>Actinomycetota</taxon>
        <taxon>Actinomycetes</taxon>
        <taxon>Kitasatosporales</taxon>
        <taxon>Streptomycetaceae</taxon>
        <taxon>Streptomyces</taxon>
    </lineage>
</organism>
<evidence type="ECO:0000256" key="1">
    <source>
        <dbReference type="SAM" id="MobiDB-lite"/>
    </source>
</evidence>
<accession>A0ABS2V3W9</accession>
<dbReference type="EMBL" id="JAFEJA010000002">
    <property type="protein sequence ID" value="MBM9624359.1"/>
    <property type="molecule type" value="Genomic_DNA"/>
</dbReference>
<protein>
    <submittedName>
        <fullName evidence="2">Uncharacterized protein</fullName>
    </submittedName>
</protein>
<dbReference type="RefSeq" id="WP_205378367.1">
    <property type="nucleotide sequence ID" value="NZ_JAFEJA010000002.1"/>
</dbReference>